<proteinExistence type="predicted"/>
<dbReference type="OrthoDB" id="37659at2759"/>
<organism evidence="1 2">
    <name type="scientific">Exidia glandulosa HHB12029</name>
    <dbReference type="NCBI Taxonomy" id="1314781"/>
    <lineage>
        <taxon>Eukaryota</taxon>
        <taxon>Fungi</taxon>
        <taxon>Dikarya</taxon>
        <taxon>Basidiomycota</taxon>
        <taxon>Agaricomycotina</taxon>
        <taxon>Agaricomycetes</taxon>
        <taxon>Auriculariales</taxon>
        <taxon>Exidiaceae</taxon>
        <taxon>Exidia</taxon>
    </lineage>
</organism>
<evidence type="ECO:0000313" key="2">
    <source>
        <dbReference type="Proteomes" id="UP000077266"/>
    </source>
</evidence>
<accession>A0A165B9L8</accession>
<dbReference type="Pfam" id="PF21858">
    <property type="entry name" value="DUF6914"/>
    <property type="match status" value="1"/>
</dbReference>
<dbReference type="EMBL" id="KV426518">
    <property type="protein sequence ID" value="KZV80135.1"/>
    <property type="molecule type" value="Genomic_DNA"/>
</dbReference>
<dbReference type="InParanoid" id="A0A165B9L8"/>
<gene>
    <name evidence="1" type="ORF">EXIGLDRAFT_433846</name>
</gene>
<dbReference type="Proteomes" id="UP000077266">
    <property type="component" value="Unassembled WGS sequence"/>
</dbReference>
<sequence>MHFEVAVAEYGHESLPGARHWALLVVHEPRADGAYVFQLTGSTSTYEVKPPEVVTVSRAQSYLGRITVGSVSPDELPALGAVVRGVQVRRGDRNWHCQHWVCDVLSALHATSFNVVSRTRQQLVDHFSVVTVASHSLSQAHERRHSRQQSLTGISVSDAARPGAPAAFKSVLTRIVRTQ</sequence>
<name>A0A165B9L8_EXIGL</name>
<reference evidence="1 2" key="1">
    <citation type="journal article" date="2016" name="Mol. Biol. Evol.">
        <title>Comparative Genomics of Early-Diverging Mushroom-Forming Fungi Provides Insights into the Origins of Lignocellulose Decay Capabilities.</title>
        <authorList>
            <person name="Nagy L.G."/>
            <person name="Riley R."/>
            <person name="Tritt A."/>
            <person name="Adam C."/>
            <person name="Daum C."/>
            <person name="Floudas D."/>
            <person name="Sun H."/>
            <person name="Yadav J.S."/>
            <person name="Pangilinan J."/>
            <person name="Larsson K.H."/>
            <person name="Matsuura K."/>
            <person name="Barry K."/>
            <person name="Labutti K."/>
            <person name="Kuo R."/>
            <person name="Ohm R.A."/>
            <person name="Bhattacharya S.S."/>
            <person name="Shirouzu T."/>
            <person name="Yoshinaga Y."/>
            <person name="Martin F.M."/>
            <person name="Grigoriev I.V."/>
            <person name="Hibbett D.S."/>
        </authorList>
    </citation>
    <scope>NUCLEOTIDE SEQUENCE [LARGE SCALE GENOMIC DNA]</scope>
    <source>
        <strain evidence="1 2">HHB12029</strain>
    </source>
</reference>
<keyword evidence="2" id="KW-1185">Reference proteome</keyword>
<dbReference type="InterPro" id="IPR054208">
    <property type="entry name" value="DUF6914"/>
</dbReference>
<evidence type="ECO:0000313" key="1">
    <source>
        <dbReference type="EMBL" id="KZV80135.1"/>
    </source>
</evidence>
<protein>
    <submittedName>
        <fullName evidence="1">Uncharacterized protein</fullName>
    </submittedName>
</protein>
<dbReference type="AlphaFoldDB" id="A0A165B9L8"/>